<feature type="short sequence motif" description="Q motif" evidence="10">
    <location>
        <begin position="1"/>
        <end position="29"/>
    </location>
</feature>
<evidence type="ECO:0000313" key="16">
    <source>
        <dbReference type="EMBL" id="PCI98926.1"/>
    </source>
</evidence>
<dbReference type="InterPro" id="IPR027417">
    <property type="entry name" value="P-loop_NTPase"/>
</dbReference>
<feature type="region of interest" description="Disordered" evidence="12">
    <location>
        <begin position="365"/>
        <end position="494"/>
    </location>
</feature>
<dbReference type="GO" id="GO:0005524">
    <property type="term" value="F:ATP binding"/>
    <property type="evidence" value="ECO:0007669"/>
    <property type="project" value="UniProtKB-KW"/>
</dbReference>
<dbReference type="PANTHER" id="PTHR47959">
    <property type="entry name" value="ATP-DEPENDENT RNA HELICASE RHLE-RELATED"/>
    <property type="match status" value="1"/>
</dbReference>
<feature type="compositionally biased region" description="Basic and acidic residues" evidence="12">
    <location>
        <begin position="467"/>
        <end position="483"/>
    </location>
</feature>
<keyword evidence="4 11" id="KW-0378">Hydrolase</keyword>
<dbReference type="InterPro" id="IPR044742">
    <property type="entry name" value="DEAD/DEAH_RhlB"/>
</dbReference>
<gene>
    <name evidence="16" type="ORF">COB13_12615</name>
</gene>
<dbReference type="FunFam" id="3.40.50.300:FF:000108">
    <property type="entry name" value="ATP-dependent RNA helicase RhlE"/>
    <property type="match status" value="1"/>
</dbReference>
<evidence type="ECO:0000256" key="10">
    <source>
        <dbReference type="PROSITE-ProRule" id="PRU00552"/>
    </source>
</evidence>
<evidence type="ECO:0000259" key="13">
    <source>
        <dbReference type="PROSITE" id="PS51192"/>
    </source>
</evidence>
<proteinExistence type="inferred from homology"/>
<evidence type="ECO:0000259" key="15">
    <source>
        <dbReference type="PROSITE" id="PS51195"/>
    </source>
</evidence>
<dbReference type="InterPro" id="IPR001650">
    <property type="entry name" value="Helicase_C-like"/>
</dbReference>
<feature type="compositionally biased region" description="Basic and acidic residues" evidence="12">
    <location>
        <begin position="399"/>
        <end position="412"/>
    </location>
</feature>
<reference key="1">
    <citation type="submission" date="2017-08" db="EMBL/GenBank/DDBJ databases">
        <title>A dynamic microbial community with high functional redundancy inhabits the cold, oxic subseafloor aquifer.</title>
        <authorList>
            <person name="Tully B.J."/>
            <person name="Wheat C.G."/>
            <person name="Glazer B.T."/>
            <person name="Huber J.A."/>
        </authorList>
    </citation>
    <scope>NUCLEOTIDE SEQUENCE [LARGE SCALE GENOMIC DNA]</scope>
</reference>
<dbReference type="Pfam" id="PF00271">
    <property type="entry name" value="Helicase_C"/>
    <property type="match status" value="1"/>
</dbReference>
<dbReference type="SUPFAM" id="SSF52540">
    <property type="entry name" value="P-loop containing nucleoside triphosphate hydrolases"/>
    <property type="match status" value="1"/>
</dbReference>
<dbReference type="PROSITE" id="PS51192">
    <property type="entry name" value="HELICASE_ATP_BIND_1"/>
    <property type="match status" value="1"/>
</dbReference>
<accession>A0A2A4YVX5</accession>
<evidence type="ECO:0000256" key="4">
    <source>
        <dbReference type="ARBA" id="ARBA00022801"/>
    </source>
</evidence>
<dbReference type="PANTHER" id="PTHR47959:SF1">
    <property type="entry name" value="ATP-DEPENDENT RNA HELICASE DBPA"/>
    <property type="match status" value="1"/>
</dbReference>
<evidence type="ECO:0000256" key="6">
    <source>
        <dbReference type="ARBA" id="ARBA00022840"/>
    </source>
</evidence>
<reference evidence="16" key="2">
    <citation type="journal article" date="2018" name="ISME J.">
        <title>A dynamic microbial community with high functional redundancy inhabits the cold, oxic subseafloor aquifer.</title>
        <authorList>
            <person name="Tully B.J."/>
            <person name="Wheat C.G."/>
            <person name="Glazer B.T."/>
            <person name="Huber J.A."/>
        </authorList>
    </citation>
    <scope>NUCLEOTIDE SEQUENCE</scope>
    <source>
        <strain evidence="16">NORP83</strain>
    </source>
</reference>
<keyword evidence="5 11" id="KW-0347">Helicase</keyword>
<dbReference type="GO" id="GO:0009266">
    <property type="term" value="P:response to temperature stimulus"/>
    <property type="evidence" value="ECO:0007669"/>
    <property type="project" value="UniProtKB-ARBA"/>
</dbReference>
<evidence type="ECO:0000256" key="11">
    <source>
        <dbReference type="RuleBase" id="RU000492"/>
    </source>
</evidence>
<dbReference type="GO" id="GO:0003724">
    <property type="term" value="F:RNA helicase activity"/>
    <property type="evidence" value="ECO:0007669"/>
    <property type="project" value="UniProtKB-EC"/>
</dbReference>
<dbReference type="GO" id="GO:0005829">
    <property type="term" value="C:cytosol"/>
    <property type="evidence" value="ECO:0007669"/>
    <property type="project" value="TreeGrafter"/>
</dbReference>
<feature type="domain" description="Helicase C-terminal" evidence="14">
    <location>
        <begin position="234"/>
        <end position="380"/>
    </location>
</feature>
<evidence type="ECO:0000259" key="14">
    <source>
        <dbReference type="PROSITE" id="PS51194"/>
    </source>
</evidence>
<dbReference type="SMART" id="SM00490">
    <property type="entry name" value="HELICc"/>
    <property type="match status" value="1"/>
</dbReference>
<dbReference type="SMART" id="SM00487">
    <property type="entry name" value="DEXDc"/>
    <property type="match status" value="1"/>
</dbReference>
<dbReference type="CDD" id="cd18787">
    <property type="entry name" value="SF2_C_DEAD"/>
    <property type="match status" value="1"/>
</dbReference>
<feature type="domain" description="DEAD-box RNA helicase Q" evidence="15">
    <location>
        <begin position="1"/>
        <end position="29"/>
    </location>
</feature>
<evidence type="ECO:0000256" key="12">
    <source>
        <dbReference type="SAM" id="MobiDB-lite"/>
    </source>
</evidence>
<dbReference type="Pfam" id="PF00270">
    <property type="entry name" value="DEAD"/>
    <property type="match status" value="1"/>
</dbReference>
<dbReference type="PROSITE" id="PS51194">
    <property type="entry name" value="HELICASE_CTER"/>
    <property type="match status" value="1"/>
</dbReference>
<protein>
    <recommendedName>
        <fullName evidence="9">DEAD-box ATP-dependent RNA helicase RhpA</fullName>
        <ecNumber evidence="1">3.6.4.13</ecNumber>
    </recommendedName>
</protein>
<feature type="domain" description="Helicase ATP-binding" evidence="13">
    <location>
        <begin position="32"/>
        <end position="205"/>
    </location>
</feature>
<comment type="catalytic activity">
    <reaction evidence="8">
        <text>ATP + H2O = ADP + phosphate + H(+)</text>
        <dbReference type="Rhea" id="RHEA:13065"/>
        <dbReference type="ChEBI" id="CHEBI:15377"/>
        <dbReference type="ChEBI" id="CHEBI:15378"/>
        <dbReference type="ChEBI" id="CHEBI:30616"/>
        <dbReference type="ChEBI" id="CHEBI:43474"/>
        <dbReference type="ChEBI" id="CHEBI:456216"/>
        <dbReference type="EC" id="3.6.4.13"/>
    </reaction>
</comment>
<evidence type="ECO:0000256" key="1">
    <source>
        <dbReference type="ARBA" id="ARBA00012552"/>
    </source>
</evidence>
<dbReference type="InterPro" id="IPR050079">
    <property type="entry name" value="DEAD_box_RNA_helicase"/>
</dbReference>
<comment type="caution">
    <text evidence="16">The sequence shown here is derived from an EMBL/GenBank/DDBJ whole genome shotgun (WGS) entry which is preliminary data.</text>
</comment>
<dbReference type="InterPro" id="IPR000629">
    <property type="entry name" value="RNA-helicase_DEAD-box_CS"/>
</dbReference>
<dbReference type="PROSITE" id="PS00039">
    <property type="entry name" value="DEAD_ATP_HELICASE"/>
    <property type="match status" value="1"/>
</dbReference>
<evidence type="ECO:0000256" key="5">
    <source>
        <dbReference type="ARBA" id="ARBA00022806"/>
    </source>
</evidence>
<evidence type="ECO:0000256" key="8">
    <source>
        <dbReference type="ARBA" id="ARBA00047984"/>
    </source>
</evidence>
<dbReference type="GO" id="GO:0042255">
    <property type="term" value="P:ribosome assembly"/>
    <property type="evidence" value="ECO:0007669"/>
    <property type="project" value="UniProtKB-ARBA"/>
</dbReference>
<keyword evidence="6 11" id="KW-0067">ATP-binding</keyword>
<evidence type="ECO:0000256" key="3">
    <source>
        <dbReference type="ARBA" id="ARBA00022741"/>
    </source>
</evidence>
<dbReference type="CDD" id="cd00268">
    <property type="entry name" value="DEADc"/>
    <property type="match status" value="1"/>
</dbReference>
<dbReference type="InterPro" id="IPR014001">
    <property type="entry name" value="Helicase_ATP-bd"/>
</dbReference>
<dbReference type="EMBL" id="NVUS01000018">
    <property type="protein sequence ID" value="PCI98926.1"/>
    <property type="molecule type" value="Genomic_DNA"/>
</dbReference>
<organism evidence="16">
    <name type="scientific">OCS116 cluster bacterium</name>
    <dbReference type="NCBI Taxonomy" id="2030921"/>
    <lineage>
        <taxon>Bacteria</taxon>
        <taxon>Pseudomonadati</taxon>
        <taxon>Pseudomonadota</taxon>
        <taxon>Alphaproteobacteria</taxon>
        <taxon>OCS116 cluster</taxon>
    </lineage>
</organism>
<dbReference type="Gene3D" id="3.40.50.300">
    <property type="entry name" value="P-loop containing nucleotide triphosphate hydrolases"/>
    <property type="match status" value="2"/>
</dbReference>
<evidence type="ECO:0000256" key="9">
    <source>
        <dbReference type="ARBA" id="ARBA00074363"/>
    </source>
</evidence>
<dbReference type="InterPro" id="IPR011545">
    <property type="entry name" value="DEAD/DEAH_box_helicase_dom"/>
</dbReference>
<dbReference type="GO" id="GO:0003676">
    <property type="term" value="F:nucleic acid binding"/>
    <property type="evidence" value="ECO:0007669"/>
    <property type="project" value="InterPro"/>
</dbReference>
<evidence type="ECO:0000256" key="2">
    <source>
        <dbReference type="ARBA" id="ARBA00022490"/>
    </source>
</evidence>
<feature type="compositionally biased region" description="Basic and acidic residues" evidence="12">
    <location>
        <begin position="419"/>
        <end position="443"/>
    </location>
</feature>
<dbReference type="GO" id="GO:0016787">
    <property type="term" value="F:hydrolase activity"/>
    <property type="evidence" value="ECO:0007669"/>
    <property type="project" value="UniProtKB-KW"/>
</dbReference>
<name>A0A2A4YVX5_9PROT</name>
<dbReference type="PROSITE" id="PS51195">
    <property type="entry name" value="Q_MOTIF"/>
    <property type="match status" value="1"/>
</dbReference>
<evidence type="ECO:0000256" key="7">
    <source>
        <dbReference type="ARBA" id="ARBA00038437"/>
    </source>
</evidence>
<dbReference type="InterPro" id="IPR014014">
    <property type="entry name" value="RNA_helicase_DEAD_Q_motif"/>
</dbReference>
<keyword evidence="3 11" id="KW-0547">Nucleotide-binding</keyword>
<comment type="similarity">
    <text evidence="7 11">Belongs to the DEAD box helicase family.</text>
</comment>
<keyword evidence="2" id="KW-0963">Cytoplasm</keyword>
<sequence length="494" mass="54698">MLFSDLGLSKKVTETIEEVGYTEPTPIQAAAIPEILKGRDVLGIAQTGTGKTASFTLPLLTKLETGRARARMPRSLILCPTRELAAQVFENFEKYGKRQKLSVALLIGGVAFKDQERILDRGADVLIATPGRMMDHFERGKLMLTRVEYFVIDEADRMLDMGFIPDIERISKLIPFTRQTLLFSATMPKEIEVLAEKFLQNPVRVEVARAATTANTITQKVVYAPSGHKEKRQCLRDILGGSEVKNAIIFANRKKDVEIIFKSLAVHKFSVGGLHGDMAQSARMEVLANFKNGKLLLLVASDVAARGLDIPNVSHVINYDMPMQPEDYVHRIGRTGRAGRSGTAISMVTFDDIRQLKAIEKVTEQPIEWQGEAPSEDDFEASSKIRGRAGRPSRNNAHRGPDRYKLGADSRKPANRKSGKPEKAERPARPARQERPARTENADVAKPAQPEPKAPTNETAKPKASAKKHDKDIIAFGAHDHIPDFLLRSSGLTK</sequence>
<dbReference type="AlphaFoldDB" id="A0A2A4YVX5"/>
<dbReference type="EC" id="3.6.4.13" evidence="1"/>